<dbReference type="AlphaFoldDB" id="A0A550CDX5"/>
<sequence length="529" mass="59226">MPPLSGPNLLPYFQQGLSFALTTPTWTDYAEGDFYNALVNAYARAAHQSGLESTPTIVWPRDRPVNPTPLPRKPDKTSSRQQSSSSRTSAYRADSSSSFNGIPVHASRDDNMHVSTPLTDEESRINLQSMGSIITTGRCPARLLLLVAPGEWPPNTFPPYINLELDLGSCGLWTLHPAYKVKSRRPHYRSTIRHLTNSAAANINIRGVPKFTGRYIDDSYYDYLQIRQHLTIDTGHRRSGGGALEIRLPFYRSQLAASISEGLDKCEIDGIIGFGPQPLEPDLPPGIATDRYRRTFMNQLYDAGSIRRQTKVFALSPSYKTDKIPKLWILDVDWPPPSLPRLASHDYPYPERAKTITLSVCPPSGARTGWRVKLRQFIIVDMESGTNLCEYPCCADTLLDTGTELTLLPRNIAKYLMDPDGPAHAFREGPPNSAKYYVRAGEIKSKYWVRLGFEAANGDIRRVSVAPLRDVLTYRNARTANGDHLMSIGPVGNDLQSTLGLNILRYLWQCYYDHSPAWAQVQLAPGWCR</sequence>
<organism evidence="2 3">
    <name type="scientific">Schizophyllum amplum</name>
    <dbReference type="NCBI Taxonomy" id="97359"/>
    <lineage>
        <taxon>Eukaryota</taxon>
        <taxon>Fungi</taxon>
        <taxon>Dikarya</taxon>
        <taxon>Basidiomycota</taxon>
        <taxon>Agaricomycotina</taxon>
        <taxon>Agaricomycetes</taxon>
        <taxon>Agaricomycetidae</taxon>
        <taxon>Agaricales</taxon>
        <taxon>Schizophyllaceae</taxon>
        <taxon>Schizophyllum</taxon>
    </lineage>
</organism>
<name>A0A550CDX5_9AGAR</name>
<accession>A0A550CDX5</accession>
<proteinExistence type="predicted"/>
<evidence type="ECO:0008006" key="4">
    <source>
        <dbReference type="Google" id="ProtNLM"/>
    </source>
</evidence>
<reference evidence="2 3" key="1">
    <citation type="journal article" date="2019" name="New Phytol.">
        <title>Comparative genomics reveals unique wood-decay strategies and fruiting body development in the Schizophyllaceae.</title>
        <authorList>
            <person name="Almasi E."/>
            <person name="Sahu N."/>
            <person name="Krizsan K."/>
            <person name="Balint B."/>
            <person name="Kovacs G.M."/>
            <person name="Kiss B."/>
            <person name="Cseklye J."/>
            <person name="Drula E."/>
            <person name="Henrissat B."/>
            <person name="Nagy I."/>
            <person name="Chovatia M."/>
            <person name="Adam C."/>
            <person name="LaButti K."/>
            <person name="Lipzen A."/>
            <person name="Riley R."/>
            <person name="Grigoriev I.V."/>
            <person name="Nagy L.G."/>
        </authorList>
    </citation>
    <scope>NUCLEOTIDE SEQUENCE [LARGE SCALE GENOMIC DNA]</scope>
    <source>
        <strain evidence="2 3">NL-1724</strain>
    </source>
</reference>
<keyword evidence="3" id="KW-1185">Reference proteome</keyword>
<protein>
    <recommendedName>
        <fullName evidence="4">Aspartic peptidase domain-containing protein</fullName>
    </recommendedName>
</protein>
<evidence type="ECO:0000313" key="3">
    <source>
        <dbReference type="Proteomes" id="UP000320762"/>
    </source>
</evidence>
<evidence type="ECO:0000256" key="1">
    <source>
        <dbReference type="SAM" id="MobiDB-lite"/>
    </source>
</evidence>
<dbReference type="SUPFAM" id="SSF50630">
    <property type="entry name" value="Acid proteases"/>
    <property type="match status" value="1"/>
</dbReference>
<dbReference type="OrthoDB" id="10623467at2759"/>
<dbReference type="InterPro" id="IPR021109">
    <property type="entry name" value="Peptidase_aspartic_dom_sf"/>
</dbReference>
<feature type="compositionally biased region" description="Low complexity" evidence="1">
    <location>
        <begin position="79"/>
        <end position="98"/>
    </location>
</feature>
<gene>
    <name evidence="2" type="ORF">BD626DRAFT_569567</name>
</gene>
<dbReference type="Proteomes" id="UP000320762">
    <property type="component" value="Unassembled WGS sequence"/>
</dbReference>
<dbReference type="Gene3D" id="2.40.70.10">
    <property type="entry name" value="Acid Proteases"/>
    <property type="match status" value="1"/>
</dbReference>
<evidence type="ECO:0000313" key="2">
    <source>
        <dbReference type="EMBL" id="TRM63003.1"/>
    </source>
</evidence>
<feature type="region of interest" description="Disordered" evidence="1">
    <location>
        <begin position="54"/>
        <end position="120"/>
    </location>
</feature>
<comment type="caution">
    <text evidence="2">The sequence shown here is derived from an EMBL/GenBank/DDBJ whole genome shotgun (WGS) entry which is preliminary data.</text>
</comment>
<dbReference type="EMBL" id="VDMD01000011">
    <property type="protein sequence ID" value="TRM63003.1"/>
    <property type="molecule type" value="Genomic_DNA"/>
</dbReference>